<gene>
    <name evidence="3" type="ORF">G6W59_17230</name>
</gene>
<accession>A0A7Y6CAK1</accession>
<evidence type="ECO:0000256" key="1">
    <source>
        <dbReference type="SAM" id="MobiDB-lite"/>
    </source>
</evidence>
<dbReference type="RefSeq" id="WP_175457190.1">
    <property type="nucleotide sequence ID" value="NZ_JAANNT010000014.1"/>
</dbReference>
<feature type="transmembrane region" description="Helical" evidence="2">
    <location>
        <begin position="201"/>
        <end position="220"/>
    </location>
</feature>
<feature type="region of interest" description="Disordered" evidence="1">
    <location>
        <begin position="1"/>
        <end position="41"/>
    </location>
</feature>
<feature type="transmembrane region" description="Helical" evidence="2">
    <location>
        <begin position="135"/>
        <end position="155"/>
    </location>
</feature>
<sequence>MPKQPPDGNQEHEDGRAERAHHSRVSERPSQHEITEADRKGGPGHTVLLAVALAIPAVKVAYTLGGGGAATDALMGMGPGNWWDVLLGMVLTTPLLGCVLGVVASRVVFALFAARGAVPGGNDPAARLRRAGLTVLNPVATGIVVACFIGPWWGLGTAVAAYLLRRGVVIEYRTGRRGRRHHDPHFAPPAWQRRLATGEQLVALTLSVVVLPLLGVVSALDGQAWTSVVRCQVADGGRVYSARLIELQRQGNGVVGWDLDRAEVSNGVGCTGLASRTVREPWWRG</sequence>
<name>A0A7Y6CAK1_9ACTN</name>
<evidence type="ECO:0000313" key="4">
    <source>
        <dbReference type="Proteomes" id="UP000540128"/>
    </source>
</evidence>
<evidence type="ECO:0000313" key="3">
    <source>
        <dbReference type="EMBL" id="NUV30036.1"/>
    </source>
</evidence>
<keyword evidence="2" id="KW-0472">Membrane</keyword>
<feature type="transmembrane region" description="Helical" evidence="2">
    <location>
        <begin position="85"/>
        <end position="114"/>
    </location>
</feature>
<feature type="transmembrane region" description="Helical" evidence="2">
    <location>
        <begin position="47"/>
        <end position="65"/>
    </location>
</feature>
<feature type="compositionally biased region" description="Basic and acidic residues" evidence="1">
    <location>
        <begin position="9"/>
        <end position="41"/>
    </location>
</feature>
<reference evidence="3 4" key="1">
    <citation type="submission" date="2020-03" db="EMBL/GenBank/DDBJ databases">
        <title>Complete genome sequence of sixteen Streptomyces strains facilitates identification of candidate genes involved in plant growth-promotion in grain legumes and cereals.</title>
        <authorList>
            <person name="Gopalakrishnan S."/>
            <person name="Thakur V."/>
            <person name="Saxena R."/>
            <person name="Vadlamudi S."/>
            <person name="Purohit S."/>
            <person name="Kumar V."/>
            <person name="Rathore A."/>
            <person name="Chitikineni A."/>
            <person name="Varshney R.K."/>
        </authorList>
    </citation>
    <scope>NUCLEOTIDE SEQUENCE [LARGE SCALE GENOMIC DNA]</scope>
    <source>
        <strain evidence="3 4">KAI-180</strain>
    </source>
</reference>
<keyword evidence="2" id="KW-1133">Transmembrane helix</keyword>
<proteinExistence type="predicted"/>
<organism evidence="3 4">
    <name type="scientific">Streptomyces odorifer</name>
    <dbReference type="NCBI Taxonomy" id="53450"/>
    <lineage>
        <taxon>Bacteria</taxon>
        <taxon>Bacillati</taxon>
        <taxon>Actinomycetota</taxon>
        <taxon>Actinomycetes</taxon>
        <taxon>Kitasatosporales</taxon>
        <taxon>Streptomycetaceae</taxon>
        <taxon>Streptomyces</taxon>
        <taxon>Streptomyces albidoflavus group</taxon>
    </lineage>
</organism>
<protein>
    <submittedName>
        <fullName evidence="3">Uncharacterized protein</fullName>
    </submittedName>
</protein>
<dbReference type="Proteomes" id="UP000540128">
    <property type="component" value="Unassembled WGS sequence"/>
</dbReference>
<comment type="caution">
    <text evidence="3">The sequence shown here is derived from an EMBL/GenBank/DDBJ whole genome shotgun (WGS) entry which is preliminary data.</text>
</comment>
<keyword evidence="2" id="KW-0812">Transmembrane</keyword>
<keyword evidence="4" id="KW-1185">Reference proteome</keyword>
<dbReference type="AlphaFoldDB" id="A0A7Y6CAK1"/>
<evidence type="ECO:0000256" key="2">
    <source>
        <dbReference type="SAM" id="Phobius"/>
    </source>
</evidence>
<dbReference type="EMBL" id="JAANNT010000014">
    <property type="protein sequence ID" value="NUV30036.1"/>
    <property type="molecule type" value="Genomic_DNA"/>
</dbReference>